<dbReference type="PROSITE" id="PS50928">
    <property type="entry name" value="ABC_TM1"/>
    <property type="match status" value="1"/>
</dbReference>
<keyword evidence="2 6" id="KW-0813">Transport</keyword>
<dbReference type="Proteomes" id="UP000809829">
    <property type="component" value="Unassembled WGS sequence"/>
</dbReference>
<dbReference type="Gene3D" id="1.10.3720.10">
    <property type="entry name" value="MetI-like"/>
    <property type="match status" value="1"/>
</dbReference>
<comment type="subcellular location">
    <subcellularLocation>
        <location evidence="6">Cell membrane</location>
        <topology evidence="6">Multi-pass membrane protein</topology>
    </subcellularLocation>
    <subcellularLocation>
        <location evidence="1">Membrane</location>
        <topology evidence="1">Multi-pass membrane protein</topology>
    </subcellularLocation>
</comment>
<dbReference type="EMBL" id="JAFBFC010000002">
    <property type="protein sequence ID" value="MBM7702431.1"/>
    <property type="molecule type" value="Genomic_DNA"/>
</dbReference>
<gene>
    <name evidence="8" type="ORF">JOC83_001265</name>
</gene>
<dbReference type="InterPro" id="IPR052730">
    <property type="entry name" value="Sugar_ABC_transporter"/>
</dbReference>
<keyword evidence="9" id="KW-1185">Reference proteome</keyword>
<evidence type="ECO:0000259" key="7">
    <source>
        <dbReference type="PROSITE" id="PS50928"/>
    </source>
</evidence>
<feature type="domain" description="ABC transmembrane type-1" evidence="7">
    <location>
        <begin position="62"/>
        <end position="273"/>
    </location>
</feature>
<keyword evidence="3 6" id="KW-0812">Transmembrane</keyword>
<evidence type="ECO:0000256" key="4">
    <source>
        <dbReference type="ARBA" id="ARBA00022989"/>
    </source>
</evidence>
<comment type="similarity">
    <text evidence="6">Belongs to the binding-protein-dependent transport system permease family.</text>
</comment>
<feature type="transmembrane region" description="Helical" evidence="6">
    <location>
        <begin position="200"/>
        <end position="222"/>
    </location>
</feature>
<sequence length="288" mass="33223">MRFYRKKWRLFIYLFPVLVVVGGLLSYGIVMGFLESVGRMEGAVTFDYYRALIENKQFQRSIGYSLYLTVVSTGISLVIGAWLVHELHKQLRKHKWQLLVWVPMLLPHFVAGYLVVLLFSQSGLLSSLFATLHVTDSIQHFPELTNDRYGVGIILTYVWKEVPFVILMLLPVYEQMNTKLSEVVTTLGGRKREVFRYAQWPVLWPVYLEIALILIAFLLSAFEVPYLLGVTSPKAAPVLAYQWFYEGQWEMRPYAQALMMVITICTISLAFLIAQSTARHRDRLAKGQ</sequence>
<reference evidence="8 9" key="1">
    <citation type="submission" date="2021-01" db="EMBL/GenBank/DDBJ databases">
        <title>Genomic Encyclopedia of Type Strains, Phase IV (KMG-IV): sequencing the most valuable type-strain genomes for metagenomic binning, comparative biology and taxonomic classification.</title>
        <authorList>
            <person name="Goeker M."/>
        </authorList>
    </citation>
    <scope>NUCLEOTIDE SEQUENCE [LARGE SCALE GENOMIC DNA]</scope>
    <source>
        <strain evidence="8 9">DSM 104297</strain>
    </source>
</reference>
<dbReference type="Pfam" id="PF00528">
    <property type="entry name" value="BPD_transp_1"/>
    <property type="match status" value="1"/>
</dbReference>
<comment type="caution">
    <text evidence="8">The sequence shown here is derived from an EMBL/GenBank/DDBJ whole genome shotgun (WGS) entry which is preliminary data.</text>
</comment>
<feature type="transmembrane region" description="Helical" evidence="6">
    <location>
        <begin position="254"/>
        <end position="274"/>
    </location>
</feature>
<protein>
    <submittedName>
        <fullName evidence="8">Spermidine/putrescine transport system permease protein</fullName>
    </submittedName>
</protein>
<accession>A0ABS2QSJ2</accession>
<dbReference type="InterPro" id="IPR000515">
    <property type="entry name" value="MetI-like"/>
</dbReference>
<organism evidence="8 9">
    <name type="scientific">Priestia iocasae</name>
    <dbReference type="NCBI Taxonomy" id="2291674"/>
    <lineage>
        <taxon>Bacteria</taxon>
        <taxon>Bacillati</taxon>
        <taxon>Bacillota</taxon>
        <taxon>Bacilli</taxon>
        <taxon>Bacillales</taxon>
        <taxon>Bacillaceae</taxon>
        <taxon>Priestia</taxon>
    </lineage>
</organism>
<dbReference type="RefSeq" id="WP_205185425.1">
    <property type="nucleotide sequence ID" value="NZ_JAFBFC010000002.1"/>
</dbReference>
<evidence type="ECO:0000256" key="1">
    <source>
        <dbReference type="ARBA" id="ARBA00004141"/>
    </source>
</evidence>
<dbReference type="PANTHER" id="PTHR43759">
    <property type="entry name" value="TREHALOSE TRANSPORT SYSTEM PERMEASE PROTEIN SUGA"/>
    <property type="match status" value="1"/>
</dbReference>
<feature type="transmembrane region" description="Helical" evidence="6">
    <location>
        <begin position="96"/>
        <end position="119"/>
    </location>
</feature>
<feature type="transmembrane region" description="Helical" evidence="6">
    <location>
        <begin position="12"/>
        <end position="34"/>
    </location>
</feature>
<name>A0ABS2QSJ2_9BACI</name>
<dbReference type="CDD" id="cd06261">
    <property type="entry name" value="TM_PBP2"/>
    <property type="match status" value="1"/>
</dbReference>
<proteinExistence type="inferred from homology"/>
<evidence type="ECO:0000256" key="6">
    <source>
        <dbReference type="RuleBase" id="RU363032"/>
    </source>
</evidence>
<evidence type="ECO:0000313" key="8">
    <source>
        <dbReference type="EMBL" id="MBM7702431.1"/>
    </source>
</evidence>
<evidence type="ECO:0000256" key="5">
    <source>
        <dbReference type="ARBA" id="ARBA00023136"/>
    </source>
</evidence>
<evidence type="ECO:0000313" key="9">
    <source>
        <dbReference type="Proteomes" id="UP000809829"/>
    </source>
</evidence>
<dbReference type="PANTHER" id="PTHR43759:SF1">
    <property type="entry name" value="GLUCOSE IMPORT SYSTEM PERMEASE PROTEIN GLCT"/>
    <property type="match status" value="1"/>
</dbReference>
<dbReference type="InterPro" id="IPR035906">
    <property type="entry name" value="MetI-like_sf"/>
</dbReference>
<feature type="transmembrane region" description="Helical" evidence="6">
    <location>
        <begin position="64"/>
        <end position="84"/>
    </location>
</feature>
<dbReference type="SUPFAM" id="SSF161098">
    <property type="entry name" value="MetI-like"/>
    <property type="match status" value="1"/>
</dbReference>
<feature type="transmembrane region" description="Helical" evidence="6">
    <location>
        <begin position="149"/>
        <end position="170"/>
    </location>
</feature>
<keyword evidence="4 6" id="KW-1133">Transmembrane helix</keyword>
<keyword evidence="5 6" id="KW-0472">Membrane</keyword>
<evidence type="ECO:0000256" key="2">
    <source>
        <dbReference type="ARBA" id="ARBA00022448"/>
    </source>
</evidence>
<evidence type="ECO:0000256" key="3">
    <source>
        <dbReference type="ARBA" id="ARBA00022692"/>
    </source>
</evidence>